<reference evidence="1 2" key="1">
    <citation type="submission" date="2018-01" db="EMBL/GenBank/DDBJ databases">
        <title>Complete genome sequence of Bacteriovorax stolpii DSM12778.</title>
        <authorList>
            <person name="Tang B."/>
            <person name="Chang J."/>
        </authorList>
    </citation>
    <scope>NUCLEOTIDE SEQUENCE [LARGE SCALE GENOMIC DNA]</scope>
    <source>
        <strain evidence="1 2">DSM 12778</strain>
    </source>
</reference>
<name>A0A2K9NPI6_BACTC</name>
<dbReference type="Proteomes" id="UP000235584">
    <property type="component" value="Chromosome"/>
</dbReference>
<evidence type="ECO:0000313" key="2">
    <source>
        <dbReference type="Proteomes" id="UP000235584"/>
    </source>
</evidence>
<proteinExistence type="predicted"/>
<gene>
    <name evidence="1" type="ORF">C0V70_04670</name>
</gene>
<dbReference type="EMBL" id="CP025704">
    <property type="protein sequence ID" value="AUN97413.1"/>
    <property type="molecule type" value="Genomic_DNA"/>
</dbReference>
<dbReference type="KEGG" id="bsto:C0V70_04670"/>
<accession>A0A2K9NPI6</accession>
<organism evidence="1 2">
    <name type="scientific">Bacteriovorax stolpii</name>
    <name type="common">Bdellovibrio stolpii</name>
    <dbReference type="NCBI Taxonomy" id="960"/>
    <lineage>
        <taxon>Bacteria</taxon>
        <taxon>Pseudomonadati</taxon>
        <taxon>Bdellovibrionota</taxon>
        <taxon>Bacteriovoracia</taxon>
        <taxon>Bacteriovoracales</taxon>
        <taxon>Bacteriovoracaceae</taxon>
        <taxon>Bacteriovorax</taxon>
    </lineage>
</organism>
<dbReference type="RefSeq" id="WP_102242708.1">
    <property type="nucleotide sequence ID" value="NZ_CP025704.1"/>
</dbReference>
<protein>
    <submittedName>
        <fullName evidence="1">Uncharacterized protein</fullName>
    </submittedName>
</protein>
<sequence>MKSLLIASLMVLSVPSFAKLAVYGNADAARAVLAPEVLSKVMDKAQTETFLKVEVANTKLNEFSVTVETAKLDWRCESVVKVKAVGEVVTLPGGGKIATNKLVVGKIAEAKCVE</sequence>
<dbReference type="AlphaFoldDB" id="A0A2K9NPI6"/>
<keyword evidence="2" id="KW-1185">Reference proteome</keyword>
<evidence type="ECO:0000313" key="1">
    <source>
        <dbReference type="EMBL" id="AUN97413.1"/>
    </source>
</evidence>